<dbReference type="SMART" id="SM00320">
    <property type="entry name" value="WD40"/>
    <property type="match status" value="1"/>
</dbReference>
<dbReference type="AlphaFoldDB" id="A0A067MIJ3"/>
<evidence type="ECO:0000256" key="1">
    <source>
        <dbReference type="ARBA" id="ARBA00022574"/>
    </source>
</evidence>
<evidence type="ECO:0000313" key="7">
    <source>
        <dbReference type="Proteomes" id="UP000027195"/>
    </source>
</evidence>
<dbReference type="InParanoid" id="A0A067MIJ3"/>
<dbReference type="InterPro" id="IPR015943">
    <property type="entry name" value="WD40/YVTN_repeat-like_dom_sf"/>
</dbReference>
<dbReference type="InterPro" id="IPR027417">
    <property type="entry name" value="P-loop_NTPase"/>
</dbReference>
<dbReference type="InterPro" id="IPR058056">
    <property type="entry name" value="WH_TANC1/2"/>
</dbReference>
<dbReference type="HOGENOM" id="CLU_000288_6_0_1"/>
<dbReference type="PANTHER" id="PTHR10039">
    <property type="entry name" value="AMELOGENIN"/>
    <property type="match status" value="1"/>
</dbReference>
<keyword evidence="7" id="KW-1185">Reference proteome</keyword>
<dbReference type="Gene3D" id="3.40.50.300">
    <property type="entry name" value="P-loop containing nucleotide triphosphate hydrolases"/>
    <property type="match status" value="1"/>
</dbReference>
<evidence type="ECO:0000256" key="2">
    <source>
        <dbReference type="ARBA" id="ARBA00022737"/>
    </source>
</evidence>
<name>A0A067MIJ3_BOTB1</name>
<dbReference type="Pfam" id="PF25521">
    <property type="entry name" value="WHD_TANC1"/>
    <property type="match status" value="1"/>
</dbReference>
<dbReference type="InterPro" id="IPR036322">
    <property type="entry name" value="WD40_repeat_dom_sf"/>
</dbReference>
<dbReference type="OrthoDB" id="163438at2759"/>
<dbReference type="InterPro" id="IPR019775">
    <property type="entry name" value="WD40_repeat_CS"/>
</dbReference>
<evidence type="ECO:0000259" key="5">
    <source>
        <dbReference type="Pfam" id="PF25521"/>
    </source>
</evidence>
<feature type="domain" description="Nephrocystin 3-like N-terminal" evidence="4">
    <location>
        <begin position="329"/>
        <end position="495"/>
    </location>
</feature>
<dbReference type="PROSITE" id="PS50082">
    <property type="entry name" value="WD_REPEATS_2"/>
    <property type="match status" value="1"/>
</dbReference>
<dbReference type="Pfam" id="PF00400">
    <property type="entry name" value="WD40"/>
    <property type="match status" value="1"/>
</dbReference>
<dbReference type="PROSITE" id="PS50294">
    <property type="entry name" value="WD_REPEATS_REGION"/>
    <property type="match status" value="1"/>
</dbReference>
<reference evidence="7" key="1">
    <citation type="journal article" date="2014" name="Proc. Natl. Acad. Sci. U.S.A.">
        <title>Extensive sampling of basidiomycete genomes demonstrates inadequacy of the white-rot/brown-rot paradigm for wood decay fungi.</title>
        <authorList>
            <person name="Riley R."/>
            <person name="Salamov A.A."/>
            <person name="Brown D.W."/>
            <person name="Nagy L.G."/>
            <person name="Floudas D."/>
            <person name="Held B.W."/>
            <person name="Levasseur A."/>
            <person name="Lombard V."/>
            <person name="Morin E."/>
            <person name="Otillar R."/>
            <person name="Lindquist E.A."/>
            <person name="Sun H."/>
            <person name="LaButti K.M."/>
            <person name="Schmutz J."/>
            <person name="Jabbour D."/>
            <person name="Luo H."/>
            <person name="Baker S.E."/>
            <person name="Pisabarro A.G."/>
            <person name="Walton J.D."/>
            <person name="Blanchette R.A."/>
            <person name="Henrissat B."/>
            <person name="Martin F."/>
            <person name="Cullen D."/>
            <person name="Hibbett D.S."/>
            <person name="Grigoriev I.V."/>
        </authorList>
    </citation>
    <scope>NUCLEOTIDE SEQUENCE [LARGE SCALE GENOMIC DNA]</scope>
    <source>
        <strain evidence="7">FD-172 SS1</strain>
    </source>
</reference>
<dbReference type="InterPro" id="IPR001680">
    <property type="entry name" value="WD40_rpt"/>
</dbReference>
<feature type="repeat" description="WD" evidence="3">
    <location>
        <begin position="882"/>
        <end position="923"/>
    </location>
</feature>
<feature type="domain" description="TANC1/2-like winged helix" evidence="5">
    <location>
        <begin position="618"/>
        <end position="747"/>
    </location>
</feature>
<dbReference type="InterPro" id="IPR056884">
    <property type="entry name" value="NPHP3-like_N"/>
</dbReference>
<dbReference type="SUPFAM" id="SSF50978">
    <property type="entry name" value="WD40 repeat-like"/>
    <property type="match status" value="1"/>
</dbReference>
<dbReference type="Gene3D" id="2.130.10.10">
    <property type="entry name" value="YVTN repeat-like/Quinoprotein amine dehydrogenase"/>
    <property type="match status" value="1"/>
</dbReference>
<evidence type="ECO:0000259" key="4">
    <source>
        <dbReference type="Pfam" id="PF24883"/>
    </source>
</evidence>
<gene>
    <name evidence="6" type="ORF">BOTBODRAFT_637097</name>
</gene>
<keyword evidence="1 3" id="KW-0853">WD repeat</keyword>
<dbReference type="PANTHER" id="PTHR10039:SF17">
    <property type="entry name" value="FUNGAL STAND N-TERMINAL GOODBYE DOMAIN-CONTAINING PROTEIN-RELATED"/>
    <property type="match status" value="1"/>
</dbReference>
<dbReference type="Pfam" id="PF24883">
    <property type="entry name" value="NPHP3_N"/>
    <property type="match status" value="1"/>
</dbReference>
<proteinExistence type="predicted"/>
<dbReference type="SUPFAM" id="SSF52540">
    <property type="entry name" value="P-loop containing nucleoside triphosphate hydrolases"/>
    <property type="match status" value="1"/>
</dbReference>
<dbReference type="EMBL" id="KL198056">
    <property type="protein sequence ID" value="KDQ11712.1"/>
    <property type="molecule type" value="Genomic_DNA"/>
</dbReference>
<organism evidence="6 7">
    <name type="scientific">Botryobasidium botryosum (strain FD-172 SS1)</name>
    <dbReference type="NCBI Taxonomy" id="930990"/>
    <lineage>
        <taxon>Eukaryota</taxon>
        <taxon>Fungi</taxon>
        <taxon>Dikarya</taxon>
        <taxon>Basidiomycota</taxon>
        <taxon>Agaricomycotina</taxon>
        <taxon>Agaricomycetes</taxon>
        <taxon>Cantharellales</taxon>
        <taxon>Botryobasidiaceae</taxon>
        <taxon>Botryobasidium</taxon>
    </lineage>
</organism>
<dbReference type="Proteomes" id="UP000027195">
    <property type="component" value="Unassembled WGS sequence"/>
</dbReference>
<dbReference type="STRING" id="930990.A0A067MIJ3"/>
<protein>
    <submittedName>
        <fullName evidence="6">Uncharacterized protein</fullName>
    </submittedName>
</protein>
<dbReference type="PROSITE" id="PS00678">
    <property type="entry name" value="WD_REPEATS_1"/>
    <property type="match status" value="1"/>
</dbReference>
<evidence type="ECO:0000256" key="3">
    <source>
        <dbReference type="PROSITE-ProRule" id="PRU00221"/>
    </source>
</evidence>
<sequence length="949" mass="106198">MSTPPAGPSIPDPNGLPVDVIIESIELEYANNPTRPIFVKVFVDDREYEELPVIRGGQPRIWTTKILCGIRASSRITIKVHKIRKVFKCRNRTTEMNATGQDALQHCANALPLEMDMPDGAGRLRVKFKHPESPRDLSAELRAAADQVPAQTVLGYLGEARTVVESVLKLATEASTVFGPAEAAFKGINIIYKYLEQQDQVHKNTSDLIVRMLQMLRYVEAIKERARLESLKDAISDILQLTEQVLVFVSRYKDQNLPSRLWSLGDTGDKVAGFTGRFEEAEERFKTSLQVQTIAIIFTAEEEGLLKKLNPVEYSRAAYNPERLCLDGTRTQLLDEIERWAMDTTSSSSFLWITGHPGAGKSSIASSIAEKLDGARALGASFFCKRDDEDLRNPQRVIPTLIHQLTEVHKAYGKVVADVLREAPRSASVISTKDFEDIVQRPLQGLQGPSHANPLVVIVDALDECGTEGTCLPLVFRLVAMSKLVPWLKVIMTSRNLHHIRTRLDKEAPIRESRDLNDETPFDDILRVIEHLLEGVAPNWPGNSTVRELARRADGLFIWAKVACAFLRSAVGSSVREKRLNELLASSYAHDPARNMGALYEHALSESFAQSDDNDRVIRTVLGAIIVARIPLSGSALTTLLGDRDIDIMEVVQKLKSVLYVNDAKGGTVRICHTSFRDFLVNSKHCPSRFYIDQALHDNRLANACLRTMSRDLRFNICNLESSHLLNAEVDNLATRVENMISSELQYSCLFWADHLRSILKSTGSEIMPLLHDFFFQPSVLYWIEVLSLLGRLSAGSSGLLNVTSWILDTQDAIGQMAADIYKFLHMFYQPILHSTPHLYVSALPFAPKYSRVKNHFLQLFANIVEVTYGHILYWPSLLHLFKGHTYGISSVAYSPDGHHIVSGSYDHTICIWDAESGLPVGQPLQGHTSWGQVCGILPRWAPHCVWVI</sequence>
<keyword evidence="2" id="KW-0677">Repeat</keyword>
<accession>A0A067MIJ3</accession>
<evidence type="ECO:0000313" key="6">
    <source>
        <dbReference type="EMBL" id="KDQ11712.1"/>
    </source>
</evidence>